<evidence type="ECO:0000313" key="2">
    <source>
        <dbReference type="Proteomes" id="UP000814128"/>
    </source>
</evidence>
<reference evidence="1" key="1">
    <citation type="submission" date="2021-02" db="EMBL/GenBank/DDBJ databases">
        <authorList>
            <consortium name="DOE Joint Genome Institute"/>
            <person name="Ahrendt S."/>
            <person name="Looney B.P."/>
            <person name="Miyauchi S."/>
            <person name="Morin E."/>
            <person name="Drula E."/>
            <person name="Courty P.E."/>
            <person name="Chicoki N."/>
            <person name="Fauchery L."/>
            <person name="Kohler A."/>
            <person name="Kuo A."/>
            <person name="Labutti K."/>
            <person name="Pangilinan J."/>
            <person name="Lipzen A."/>
            <person name="Riley R."/>
            <person name="Andreopoulos W."/>
            <person name="He G."/>
            <person name="Johnson J."/>
            <person name="Barry K.W."/>
            <person name="Grigoriev I.V."/>
            <person name="Nagy L."/>
            <person name="Hibbett D."/>
            <person name="Henrissat B."/>
            <person name="Matheny P.B."/>
            <person name="Labbe J."/>
            <person name="Martin F."/>
        </authorList>
    </citation>
    <scope>NUCLEOTIDE SEQUENCE</scope>
    <source>
        <strain evidence="1">EC-137</strain>
    </source>
</reference>
<keyword evidence="2" id="KW-1185">Reference proteome</keyword>
<organism evidence="1 2">
    <name type="scientific">Vararia minispora EC-137</name>
    <dbReference type="NCBI Taxonomy" id="1314806"/>
    <lineage>
        <taxon>Eukaryota</taxon>
        <taxon>Fungi</taxon>
        <taxon>Dikarya</taxon>
        <taxon>Basidiomycota</taxon>
        <taxon>Agaricomycotina</taxon>
        <taxon>Agaricomycetes</taxon>
        <taxon>Russulales</taxon>
        <taxon>Lachnocladiaceae</taxon>
        <taxon>Vararia</taxon>
    </lineage>
</organism>
<evidence type="ECO:0000313" key="1">
    <source>
        <dbReference type="EMBL" id="KAI0031085.1"/>
    </source>
</evidence>
<proteinExistence type="predicted"/>
<name>A0ACB8QHI4_9AGAM</name>
<protein>
    <submittedName>
        <fullName evidence="1">Uncharacterized protein</fullName>
    </submittedName>
</protein>
<accession>A0ACB8QHI4</accession>
<dbReference type="EMBL" id="MU273593">
    <property type="protein sequence ID" value="KAI0031085.1"/>
    <property type="molecule type" value="Genomic_DNA"/>
</dbReference>
<reference evidence="1" key="2">
    <citation type="journal article" date="2022" name="New Phytol.">
        <title>Evolutionary transition to the ectomycorrhizal habit in the genomes of a hyperdiverse lineage of mushroom-forming fungi.</title>
        <authorList>
            <person name="Looney B."/>
            <person name="Miyauchi S."/>
            <person name="Morin E."/>
            <person name="Drula E."/>
            <person name="Courty P.E."/>
            <person name="Kohler A."/>
            <person name="Kuo A."/>
            <person name="LaButti K."/>
            <person name="Pangilinan J."/>
            <person name="Lipzen A."/>
            <person name="Riley R."/>
            <person name="Andreopoulos W."/>
            <person name="He G."/>
            <person name="Johnson J."/>
            <person name="Nolan M."/>
            <person name="Tritt A."/>
            <person name="Barry K.W."/>
            <person name="Grigoriev I.V."/>
            <person name="Nagy L.G."/>
            <person name="Hibbett D."/>
            <person name="Henrissat B."/>
            <person name="Matheny P.B."/>
            <person name="Labbe J."/>
            <person name="Martin F.M."/>
        </authorList>
    </citation>
    <scope>NUCLEOTIDE SEQUENCE</scope>
    <source>
        <strain evidence="1">EC-137</strain>
    </source>
</reference>
<gene>
    <name evidence="1" type="ORF">K488DRAFT_87145</name>
</gene>
<sequence length="168" mass="17628">MPAFSRFFALAALIVAVNGVCDNAKFVSKTTFNGVDFTTLECPSEIVKRTTDPNAESVCGAPCVFNCFHNVGDLPPTSQDCAVINNAVEIFSGKSSATFTVSPNHVQTLTFGTCAYFFQNLDSVPLTYCWSDLATNANASAATCFPPSSPPSSDATCGDAVAGQWVVG</sequence>
<dbReference type="Proteomes" id="UP000814128">
    <property type="component" value="Unassembled WGS sequence"/>
</dbReference>
<comment type="caution">
    <text evidence="1">The sequence shown here is derived from an EMBL/GenBank/DDBJ whole genome shotgun (WGS) entry which is preliminary data.</text>
</comment>